<evidence type="ECO:0000313" key="3">
    <source>
        <dbReference type="EMBL" id="KAB1214543.1"/>
    </source>
</evidence>
<dbReference type="AlphaFoldDB" id="A0A6A1VP75"/>
<sequence length="253" mass="27865">MAFRNPLFVVVALILALSISSNDMSLAARHLLDTPAAETTNSALPPIPSLPTLPVPPIHKLTQLPYYRPEQLTQLALPKPGLPMSTSPQLAPPPLLTGTTFPRLSTNPLPATRPYPTQPKPHLSSTQIPSLPTLPKPTLSLLPNAQIPTLPTEPTLTKLTSPSLPSTQAPLLASPTFPNMPADGLRERKSRWLLFLSRLRRKGWQLKHDPKPNYDYDLWSSSNASRHLMGSILYGACAAFRLDKVLIKYYKLD</sequence>
<feature type="region of interest" description="Disordered" evidence="1">
    <location>
        <begin position="79"/>
        <end position="183"/>
    </location>
</feature>
<feature type="signal peptide" evidence="2">
    <location>
        <begin position="1"/>
        <end position="21"/>
    </location>
</feature>
<proteinExistence type="predicted"/>
<organism evidence="3 4">
    <name type="scientific">Morella rubra</name>
    <name type="common">Chinese bayberry</name>
    <dbReference type="NCBI Taxonomy" id="262757"/>
    <lineage>
        <taxon>Eukaryota</taxon>
        <taxon>Viridiplantae</taxon>
        <taxon>Streptophyta</taxon>
        <taxon>Embryophyta</taxon>
        <taxon>Tracheophyta</taxon>
        <taxon>Spermatophyta</taxon>
        <taxon>Magnoliopsida</taxon>
        <taxon>eudicotyledons</taxon>
        <taxon>Gunneridae</taxon>
        <taxon>Pentapetalae</taxon>
        <taxon>rosids</taxon>
        <taxon>fabids</taxon>
        <taxon>Fagales</taxon>
        <taxon>Myricaceae</taxon>
        <taxon>Morella</taxon>
    </lineage>
</organism>
<keyword evidence="4" id="KW-1185">Reference proteome</keyword>
<dbReference type="EMBL" id="RXIC02000023">
    <property type="protein sequence ID" value="KAB1214543.1"/>
    <property type="molecule type" value="Genomic_DNA"/>
</dbReference>
<reference evidence="3 4" key="1">
    <citation type="journal article" date="2019" name="Plant Biotechnol. J.">
        <title>The red bayberry genome and genetic basis of sex determination.</title>
        <authorList>
            <person name="Jia H.M."/>
            <person name="Jia H.J."/>
            <person name="Cai Q.L."/>
            <person name="Wang Y."/>
            <person name="Zhao H.B."/>
            <person name="Yang W.F."/>
            <person name="Wang G.Y."/>
            <person name="Li Y.H."/>
            <person name="Zhan D.L."/>
            <person name="Shen Y.T."/>
            <person name="Niu Q.F."/>
            <person name="Chang L."/>
            <person name="Qiu J."/>
            <person name="Zhao L."/>
            <person name="Xie H.B."/>
            <person name="Fu W.Y."/>
            <person name="Jin J."/>
            <person name="Li X.W."/>
            <person name="Jiao Y."/>
            <person name="Zhou C.C."/>
            <person name="Tu T."/>
            <person name="Chai C.Y."/>
            <person name="Gao J.L."/>
            <person name="Fan L.J."/>
            <person name="van de Weg E."/>
            <person name="Wang J.Y."/>
            <person name="Gao Z.S."/>
        </authorList>
    </citation>
    <scope>NUCLEOTIDE SEQUENCE [LARGE SCALE GENOMIC DNA]</scope>
    <source>
        <tissue evidence="3">Leaves</tissue>
    </source>
</reference>
<feature type="chain" id="PRO_5025395531" evidence="2">
    <location>
        <begin position="22"/>
        <end position="253"/>
    </location>
</feature>
<evidence type="ECO:0000256" key="1">
    <source>
        <dbReference type="SAM" id="MobiDB-lite"/>
    </source>
</evidence>
<keyword evidence="2" id="KW-0732">Signal</keyword>
<feature type="compositionally biased region" description="Polar residues" evidence="1">
    <location>
        <begin position="97"/>
        <end position="109"/>
    </location>
</feature>
<dbReference type="Proteomes" id="UP000516437">
    <property type="component" value="Chromosome 5"/>
</dbReference>
<feature type="compositionally biased region" description="Low complexity" evidence="1">
    <location>
        <begin position="129"/>
        <end position="167"/>
    </location>
</feature>
<gene>
    <name evidence="3" type="ORF">CJ030_MR5G013414</name>
</gene>
<accession>A0A6A1VP75</accession>
<evidence type="ECO:0000313" key="4">
    <source>
        <dbReference type="Proteomes" id="UP000516437"/>
    </source>
</evidence>
<comment type="caution">
    <text evidence="3">The sequence shown here is derived from an EMBL/GenBank/DDBJ whole genome shotgun (WGS) entry which is preliminary data.</text>
</comment>
<name>A0A6A1VP75_9ROSI</name>
<evidence type="ECO:0000256" key="2">
    <source>
        <dbReference type="SAM" id="SignalP"/>
    </source>
</evidence>
<protein>
    <submittedName>
        <fullName evidence="3">Uncharacterized protein</fullName>
    </submittedName>
</protein>